<dbReference type="Proteomes" id="UP000657200">
    <property type="component" value="Unassembled WGS sequence"/>
</dbReference>
<evidence type="ECO:0000256" key="1">
    <source>
        <dbReference type="PROSITE-ProRule" id="PRU00703"/>
    </source>
</evidence>
<dbReference type="PATRIC" id="fig|431306.5.peg.7"/>
<dbReference type="PROSITE" id="PS51371">
    <property type="entry name" value="CBS"/>
    <property type="match status" value="1"/>
</dbReference>
<dbReference type="RefSeq" id="WP_059022472.1">
    <property type="nucleotide sequence ID" value="NZ_JBNZCO010000003.1"/>
</dbReference>
<dbReference type="OrthoDB" id="9793210at2"/>
<evidence type="ECO:0000259" key="2">
    <source>
        <dbReference type="PROSITE" id="PS50113"/>
    </source>
</evidence>
<dbReference type="PROSITE" id="PS50883">
    <property type="entry name" value="EAL"/>
    <property type="match status" value="1"/>
</dbReference>
<dbReference type="InterPro" id="IPR001633">
    <property type="entry name" value="EAL_dom"/>
</dbReference>
<evidence type="ECO:0000313" key="8">
    <source>
        <dbReference type="Proteomes" id="UP000068250"/>
    </source>
</evidence>
<dbReference type="PANTHER" id="PTHR44757:SF2">
    <property type="entry name" value="BIOFILM ARCHITECTURE MAINTENANCE PROTEIN MBAA"/>
    <property type="match status" value="1"/>
</dbReference>
<organism evidence="6 8">
    <name type="scientific">Acetobacter ghanensis</name>
    <dbReference type="NCBI Taxonomy" id="431306"/>
    <lineage>
        <taxon>Bacteria</taxon>
        <taxon>Pseudomonadati</taxon>
        <taxon>Pseudomonadota</taxon>
        <taxon>Alphaproteobacteria</taxon>
        <taxon>Acetobacterales</taxon>
        <taxon>Acetobacteraceae</taxon>
        <taxon>Acetobacter</taxon>
    </lineage>
</organism>
<feature type="domain" description="PAC" evidence="2">
    <location>
        <begin position="241"/>
        <end position="293"/>
    </location>
</feature>
<feature type="domain" description="CBS" evidence="5">
    <location>
        <begin position="19"/>
        <end position="81"/>
    </location>
</feature>
<feature type="domain" description="GGDEF" evidence="4">
    <location>
        <begin position="322"/>
        <end position="455"/>
    </location>
</feature>
<dbReference type="InterPro" id="IPR043128">
    <property type="entry name" value="Rev_trsase/Diguanyl_cyclase"/>
</dbReference>
<evidence type="ECO:0000259" key="3">
    <source>
        <dbReference type="PROSITE" id="PS50883"/>
    </source>
</evidence>
<dbReference type="EMBL" id="LN609302">
    <property type="protein sequence ID" value="CEF53185.1"/>
    <property type="molecule type" value="Genomic_DNA"/>
</dbReference>
<dbReference type="GO" id="GO:0016787">
    <property type="term" value="F:hydrolase activity"/>
    <property type="evidence" value="ECO:0007669"/>
    <property type="project" value="UniProtKB-KW"/>
</dbReference>
<accession>A0A0U5BFY6</accession>
<sequence>MTLRLLEVDVPAYSNQRLMRDIASRVAPVHATEAGSHVLAIFQDNAELAGIPVVDEHNRPIGIVQRRDFFLRLGQRFGYEVYANRPISLLMECEPILVDVHEKVSDFVATILNIRSLNQINEFIITEEGQYYGLGSALSLTRSLHAQAIDTITELNKIAGELRQANKTIMRDKSFISGIVDNIPTAIQVRDIKTGDIIVHNKAAEEYGLHTTAAYANVSHNAPLLLDGKLPEDPFLYQKPDAVEETLMDRQGRERVVSRHDLLIADDDGNMRWELCVADDITEYRDAQRRIERLAHYDSLTGLPNRYYLGIHLGELSQDTDNPFVLLYIDLDYFKSINDMYGHSGGDELLIAAANRLKACCREEDFVARLGGDEFAVVWQHCGPLTEIEARLEELVASLGRPYIIQGAEAKSGASIGAAGFPSQAGDVTTLLQYADMALYRAKALGRCQHKLFDTDLSYEILERAELVSALHRLVEGEGLLLHYQPIYGISARKVQSYEALARWNHPERGMIPPDVFIRLAEETGLIHQLGARILYIACHEALNWPAHVNVSVNVSPLQLKNRKFPEIVKRVLEETGLDGRRLEVEITESVLMDEYEHKNVILSELKALGCKISMDDFGTGYSSLSYLWKFSFDKIKIDRSFVQALPDPTAKEIIQAILGIASIRAMTVTVEGVETAAQLQMVCNMGCSEAQGYYLGRPQQQAVAGGREVEMAFAWD</sequence>
<dbReference type="Proteomes" id="UP000068250">
    <property type="component" value="Chromosome I"/>
</dbReference>
<evidence type="ECO:0000313" key="6">
    <source>
        <dbReference type="EMBL" id="CEF53185.1"/>
    </source>
</evidence>
<dbReference type="SMART" id="SM00052">
    <property type="entry name" value="EAL"/>
    <property type="match status" value="1"/>
</dbReference>
<feature type="domain" description="EAL" evidence="3">
    <location>
        <begin position="464"/>
        <end position="713"/>
    </location>
</feature>
<dbReference type="Gene3D" id="3.10.580.10">
    <property type="entry name" value="CBS-domain"/>
    <property type="match status" value="1"/>
</dbReference>
<reference evidence="6" key="2">
    <citation type="submission" date="2014-09" db="EMBL/GenBank/DDBJ databases">
        <authorList>
            <person name="Magalhaes I.L.F."/>
            <person name="Oliveira U."/>
            <person name="Santos F.R."/>
            <person name="Vidigal T.H.D.A."/>
            <person name="Brescovit A.D."/>
            <person name="Santos A.J."/>
        </authorList>
    </citation>
    <scope>NUCLEOTIDE SEQUENCE</scope>
    <source>
        <strain evidence="6">LMG 23848T</strain>
    </source>
</reference>
<dbReference type="SMART" id="SM00267">
    <property type="entry name" value="GGDEF"/>
    <property type="match status" value="1"/>
</dbReference>
<dbReference type="EC" id="3.1.4.-" evidence="6"/>
<dbReference type="CDD" id="cd01948">
    <property type="entry name" value="EAL"/>
    <property type="match status" value="1"/>
</dbReference>
<evidence type="ECO:0000313" key="7">
    <source>
        <dbReference type="EMBL" id="NHO39857.1"/>
    </source>
</evidence>
<dbReference type="CDD" id="cd01949">
    <property type="entry name" value="GGDEF"/>
    <property type="match status" value="1"/>
</dbReference>
<dbReference type="InterPro" id="IPR000644">
    <property type="entry name" value="CBS_dom"/>
</dbReference>
<dbReference type="SUPFAM" id="SSF141868">
    <property type="entry name" value="EAL domain-like"/>
    <property type="match status" value="1"/>
</dbReference>
<dbReference type="InterPro" id="IPR035919">
    <property type="entry name" value="EAL_sf"/>
</dbReference>
<proteinExistence type="predicted"/>
<dbReference type="Pfam" id="PF00990">
    <property type="entry name" value="GGDEF"/>
    <property type="match status" value="1"/>
</dbReference>
<reference evidence="8" key="1">
    <citation type="submission" date="2014-09" db="EMBL/GenBank/DDBJ databases">
        <authorList>
            <person name="Illeghems K.G."/>
        </authorList>
    </citation>
    <scope>NUCLEOTIDE SEQUENCE [LARGE SCALE GENOMIC DNA]</scope>
    <source>
        <strain evidence="8">LMG 23848T</strain>
    </source>
</reference>
<dbReference type="InterPro" id="IPR029787">
    <property type="entry name" value="Nucleotide_cyclase"/>
</dbReference>
<dbReference type="InterPro" id="IPR000160">
    <property type="entry name" value="GGDEF_dom"/>
</dbReference>
<dbReference type="AlphaFoldDB" id="A0A0U5BFY6"/>
<dbReference type="Pfam" id="PF00571">
    <property type="entry name" value="CBS"/>
    <property type="match status" value="1"/>
</dbReference>
<dbReference type="SUPFAM" id="SSF54631">
    <property type="entry name" value="CBS-domain pair"/>
    <property type="match status" value="1"/>
</dbReference>
<gene>
    <name evidence="6" type="ORF">AGA_72</name>
    <name evidence="7" type="ORF">GOB80_09230</name>
</gene>
<dbReference type="PANTHER" id="PTHR44757">
    <property type="entry name" value="DIGUANYLATE CYCLASE DGCP"/>
    <property type="match status" value="1"/>
</dbReference>
<keyword evidence="9" id="KW-1185">Reference proteome</keyword>
<reference evidence="7 9" key="3">
    <citation type="journal article" date="2020" name="Int. J. Syst. Evol. Microbiol.">
        <title>Novel acetic acid bacteria from cider fermentations: Acetobacter conturbans sp. nov. and Acetobacter fallax sp. nov.</title>
        <authorList>
            <person name="Sombolestani A.S."/>
            <person name="Cleenwerck I."/>
            <person name="Cnockaert M."/>
            <person name="Borremans W."/>
            <person name="Wieme A.D."/>
            <person name="De Vuyst L."/>
            <person name="Vandamme P."/>
        </authorList>
    </citation>
    <scope>NUCLEOTIDE SEQUENCE [LARGE SCALE GENOMIC DNA]</scope>
    <source>
        <strain evidence="7 9">LMG 23848</strain>
    </source>
</reference>
<dbReference type="Gene3D" id="3.30.70.270">
    <property type="match status" value="1"/>
</dbReference>
<dbReference type="InterPro" id="IPR052155">
    <property type="entry name" value="Biofilm_reg_signaling"/>
</dbReference>
<dbReference type="NCBIfam" id="TIGR00254">
    <property type="entry name" value="GGDEF"/>
    <property type="match status" value="1"/>
</dbReference>
<dbReference type="PROSITE" id="PS50887">
    <property type="entry name" value="GGDEF"/>
    <property type="match status" value="1"/>
</dbReference>
<protein>
    <submittedName>
        <fullName evidence="7">EAL domain-containing protein</fullName>
    </submittedName>
    <submittedName>
        <fullName evidence="6">Putative phage protein</fullName>
        <ecNumber evidence="6">3.1.4.-</ecNumber>
    </submittedName>
</protein>
<dbReference type="SUPFAM" id="SSF55073">
    <property type="entry name" value="Nucleotide cyclase"/>
    <property type="match status" value="1"/>
</dbReference>
<dbReference type="InterPro" id="IPR046342">
    <property type="entry name" value="CBS_dom_sf"/>
</dbReference>
<evidence type="ECO:0000259" key="5">
    <source>
        <dbReference type="PROSITE" id="PS51371"/>
    </source>
</evidence>
<dbReference type="STRING" id="431306.AGA_72"/>
<dbReference type="InterPro" id="IPR000700">
    <property type="entry name" value="PAS-assoc_C"/>
</dbReference>
<dbReference type="Gene3D" id="3.20.20.450">
    <property type="entry name" value="EAL domain"/>
    <property type="match status" value="1"/>
</dbReference>
<keyword evidence="6" id="KW-0378">Hydrolase</keyword>
<evidence type="ECO:0000259" key="4">
    <source>
        <dbReference type="PROSITE" id="PS50887"/>
    </source>
</evidence>
<dbReference type="Gene3D" id="3.30.450.20">
    <property type="entry name" value="PAS domain"/>
    <property type="match status" value="1"/>
</dbReference>
<dbReference type="EMBL" id="WOTE01000004">
    <property type="protein sequence ID" value="NHO39857.1"/>
    <property type="molecule type" value="Genomic_DNA"/>
</dbReference>
<dbReference type="Pfam" id="PF00563">
    <property type="entry name" value="EAL"/>
    <property type="match status" value="1"/>
</dbReference>
<keyword evidence="1" id="KW-0129">CBS domain</keyword>
<dbReference type="PROSITE" id="PS50113">
    <property type="entry name" value="PAC"/>
    <property type="match status" value="1"/>
</dbReference>
<evidence type="ECO:0000313" key="9">
    <source>
        <dbReference type="Proteomes" id="UP000657200"/>
    </source>
</evidence>
<name>A0A0U5BFY6_9PROT</name>